<dbReference type="Gene3D" id="3.90.400.10">
    <property type="entry name" value="Oligo-1,6-glucosidase, Domain 2"/>
    <property type="match status" value="1"/>
</dbReference>
<name>A0A2P2C4D7_9ZZZZ</name>
<dbReference type="InterPro" id="IPR045857">
    <property type="entry name" value="O16G_dom_2"/>
</dbReference>
<evidence type="ECO:0000259" key="2">
    <source>
        <dbReference type="SMART" id="SM00642"/>
    </source>
</evidence>
<dbReference type="InterPro" id="IPR013780">
    <property type="entry name" value="Glyco_hydro_b"/>
</dbReference>
<dbReference type="PANTHER" id="PTHR10357:SF213">
    <property type="entry name" value="ALPHA AMYLASE CATALYTIC REGION"/>
    <property type="match status" value="1"/>
</dbReference>
<evidence type="ECO:0000313" key="3">
    <source>
        <dbReference type="EMBL" id="CUR56850.1"/>
    </source>
</evidence>
<organism evidence="3">
    <name type="scientific">metagenome</name>
    <dbReference type="NCBI Taxonomy" id="256318"/>
    <lineage>
        <taxon>unclassified sequences</taxon>
        <taxon>metagenomes</taxon>
    </lineage>
</organism>
<dbReference type="InterPro" id="IPR017853">
    <property type="entry name" value="GH"/>
</dbReference>
<dbReference type="PANTHER" id="PTHR10357">
    <property type="entry name" value="ALPHA-AMYLASE FAMILY MEMBER"/>
    <property type="match status" value="1"/>
</dbReference>
<dbReference type="EMBL" id="CZKB01000004">
    <property type="protein sequence ID" value="CUR56850.1"/>
    <property type="molecule type" value="Genomic_DNA"/>
</dbReference>
<gene>
    <name evidence="3" type="ORF">NOCA1120228</name>
</gene>
<dbReference type="AlphaFoldDB" id="A0A2P2C4D7"/>
<dbReference type="Gene3D" id="1.10.1740.10">
    <property type="match status" value="1"/>
</dbReference>
<dbReference type="SUPFAM" id="SSF51445">
    <property type="entry name" value="(Trans)glycosidases"/>
    <property type="match status" value="1"/>
</dbReference>
<dbReference type="Gene3D" id="2.60.40.1180">
    <property type="entry name" value="Golgi alpha-mannosidase II"/>
    <property type="match status" value="1"/>
</dbReference>
<dbReference type="Pfam" id="PF00128">
    <property type="entry name" value="Alpha-amylase"/>
    <property type="match status" value="1"/>
</dbReference>
<dbReference type="InterPro" id="IPR006047">
    <property type="entry name" value="GH13_cat_dom"/>
</dbReference>
<proteinExistence type="predicted"/>
<dbReference type="CDD" id="cd11324">
    <property type="entry name" value="AmyAc_Amylosucrase"/>
    <property type="match status" value="1"/>
</dbReference>
<protein>
    <submittedName>
        <fullName evidence="3">Amylosucrase</fullName>
    </submittedName>
</protein>
<feature type="domain" description="Glycosyl hydrolase family 13 catalytic" evidence="2">
    <location>
        <begin position="97"/>
        <end position="529"/>
    </location>
</feature>
<dbReference type="SMART" id="SM00642">
    <property type="entry name" value="Aamy"/>
    <property type="match status" value="1"/>
</dbReference>
<reference evidence="3" key="1">
    <citation type="submission" date="2015-08" db="EMBL/GenBank/DDBJ databases">
        <authorList>
            <person name="Babu N.S."/>
            <person name="Beckwith C.J."/>
            <person name="Beseler K.G."/>
            <person name="Brison A."/>
            <person name="Carone J.V."/>
            <person name="Caskin T.P."/>
            <person name="Diamond M."/>
            <person name="Durham M.E."/>
            <person name="Foxe J.M."/>
            <person name="Go M."/>
            <person name="Henderson B.A."/>
            <person name="Jones I.B."/>
            <person name="McGettigan J.A."/>
            <person name="Micheletti S.J."/>
            <person name="Nasrallah M.E."/>
            <person name="Ortiz D."/>
            <person name="Piller C.R."/>
            <person name="Privatt S.R."/>
            <person name="Schneider S.L."/>
            <person name="Sharp S."/>
            <person name="Smith T.C."/>
            <person name="Stanton J.D."/>
            <person name="Ullery H.E."/>
            <person name="Wilson R.J."/>
            <person name="Serrano M.G."/>
            <person name="Buck G."/>
            <person name="Lee V."/>
            <person name="Wang Y."/>
            <person name="Carvalho R."/>
            <person name="Voegtly L."/>
            <person name="Shi R."/>
            <person name="Duckworth R."/>
            <person name="Johnson A."/>
            <person name="Loviza R."/>
            <person name="Walstead R."/>
            <person name="Shah Z."/>
            <person name="Kiflezghi M."/>
            <person name="Wade K."/>
            <person name="Ball S.L."/>
            <person name="Bradley K.W."/>
            <person name="Asai D.J."/>
            <person name="Bowman C.A."/>
            <person name="Russell D.A."/>
            <person name="Pope W.H."/>
            <person name="Jacobs-Sera D."/>
            <person name="Hendrix R.W."/>
            <person name="Hatfull G.F."/>
        </authorList>
    </citation>
    <scope>NUCLEOTIDE SEQUENCE</scope>
</reference>
<dbReference type="InterPro" id="IPR044077">
    <property type="entry name" value="Amylosucrase"/>
</dbReference>
<feature type="region of interest" description="Disordered" evidence="1">
    <location>
        <begin position="1"/>
        <end position="22"/>
    </location>
</feature>
<dbReference type="GO" id="GO:0047669">
    <property type="term" value="F:amylosucrase activity"/>
    <property type="evidence" value="ECO:0007669"/>
    <property type="project" value="InterPro"/>
</dbReference>
<dbReference type="Gene3D" id="3.20.20.80">
    <property type="entry name" value="Glycosidases"/>
    <property type="match status" value="1"/>
</dbReference>
<dbReference type="Pfam" id="PF22582">
    <property type="entry name" value="Amylosucrase_C-like"/>
    <property type="match status" value="1"/>
</dbReference>
<accession>A0A2P2C4D7</accession>
<dbReference type="InterPro" id="IPR055218">
    <property type="entry name" value="Amylosucrase_C"/>
</dbReference>
<dbReference type="GO" id="GO:0005975">
    <property type="term" value="P:carbohydrate metabolic process"/>
    <property type="evidence" value="ECO:0007669"/>
    <property type="project" value="InterPro"/>
</dbReference>
<evidence type="ECO:0000256" key="1">
    <source>
        <dbReference type="SAM" id="MobiDB-lite"/>
    </source>
</evidence>
<sequence length="642" mass="69979">MRGPTTGGSRSPILGPVPGPDAAAEETFEDRLRALVPDLRDTLERVYGADVAPDVTDRLVAIARGGHEARPAELRALDEERLRTPDWFQRPGMVGYAAYADRFAGTLAGVGERAAYLRDLGIGYLHLMPLLTPRPAPNDGGYAVMDYRSVRPDLGTIDDLRDLAMTLRGQGISLCLDLVLNHVAREHEWAVAARAGDPAKRAYFHVYDDRTGPDAFEATLPEVFPDFAPGSFTWDDELAGWVWTTFNDYQWDVDWSNPAVLCEYADLILGLANLGVEVFRLDAIAFIWKRLGTDCQNQPEVHELTRALRTVTRIAAPAVLFKAEAIVGPADLPAYLGVGRHHGRLSDLAYHNGLMVQVWSMLASGEVGLAAHALQQLPQPPSTTAWVTYVRCHDDIGWAVSDEDARAVGLDPVAHRRFLSDWYSGAFPGSWARGLVFQENEATGDRRISGSFASLAGLEAGDPGAAARILLAHAVILSFGGLPVIWMGDELGLLNDAGWADDPAHAADNRWVHRPRMPWPELESKAESEPESGRDPHGITAGLRHLLDVRRSLPHLHAASPTEVWDPRDPRVLLVVRRHPSGPLLAAHNMSGERAWVAADVLHWLGLHADGLHDALSGTAPSLVEGAVPLEPYAAVWLHGGS</sequence>